<dbReference type="AlphaFoldDB" id="E0IEU4"/>
<protein>
    <submittedName>
        <fullName evidence="1">Uncharacterized protein</fullName>
    </submittedName>
</protein>
<keyword evidence="2" id="KW-1185">Reference proteome</keyword>
<dbReference type="Proteomes" id="UP000005387">
    <property type="component" value="Unassembled WGS sequence"/>
</dbReference>
<organism evidence="1 2">
    <name type="scientific">Paenibacillus curdlanolyticus YK9</name>
    <dbReference type="NCBI Taxonomy" id="717606"/>
    <lineage>
        <taxon>Bacteria</taxon>
        <taxon>Bacillati</taxon>
        <taxon>Bacillota</taxon>
        <taxon>Bacilli</taxon>
        <taxon>Bacillales</taxon>
        <taxon>Paenibacillaceae</taxon>
        <taxon>Paenibacillus</taxon>
    </lineage>
</organism>
<name>E0IEU4_9BACL</name>
<accession>E0IEU4</accession>
<gene>
    <name evidence="1" type="ORF">PaecuDRAFT_4185</name>
</gene>
<dbReference type="RefSeq" id="WP_006040168.1">
    <property type="nucleotide sequence ID" value="NZ_AEDD01000012.1"/>
</dbReference>
<dbReference type="EMBL" id="AEDD01000012">
    <property type="protein sequence ID" value="EFM09182.1"/>
    <property type="molecule type" value="Genomic_DNA"/>
</dbReference>
<sequence>MTNYSVFNNENNPVYMQANNGYTAPAIVAPSQYDAAGSQRLFYLTTGNVSIGSGSSLLLQITNPNASGRTIYISRIAGGASNSITLTVYSGGTITGGTTPTPINGYLGSATATVVTTKQNTGTLGGGPVSIFTAMASDLYSVDFEGALIVPANQTLSVTVGTGSLTASINLVWWEV</sequence>
<dbReference type="eggNOG" id="ENOG5030CFZ">
    <property type="taxonomic scope" value="Bacteria"/>
</dbReference>
<dbReference type="STRING" id="717606.PaecuDRAFT_4185"/>
<evidence type="ECO:0000313" key="1">
    <source>
        <dbReference type="EMBL" id="EFM09182.1"/>
    </source>
</evidence>
<proteinExistence type="predicted"/>
<evidence type="ECO:0000313" key="2">
    <source>
        <dbReference type="Proteomes" id="UP000005387"/>
    </source>
</evidence>
<dbReference type="OrthoDB" id="2662649at2"/>
<reference evidence="1 2" key="1">
    <citation type="submission" date="2010-07" db="EMBL/GenBank/DDBJ databases">
        <title>The draft genome of Paenibacillus curdlanolyticus YK9.</title>
        <authorList>
            <consortium name="US DOE Joint Genome Institute (JGI-PGF)"/>
            <person name="Lucas S."/>
            <person name="Copeland A."/>
            <person name="Lapidus A."/>
            <person name="Cheng J.-F."/>
            <person name="Bruce D."/>
            <person name="Goodwin L."/>
            <person name="Pitluck S."/>
            <person name="Land M.L."/>
            <person name="Hauser L."/>
            <person name="Chang Y.-J."/>
            <person name="Jeffries C."/>
            <person name="Anderson I.J."/>
            <person name="Johnson E."/>
            <person name="Loganathan U."/>
            <person name="Mulhopadhyay B."/>
            <person name="Kyrpides N."/>
            <person name="Woyke T.J."/>
        </authorList>
    </citation>
    <scope>NUCLEOTIDE SEQUENCE [LARGE SCALE GENOMIC DNA]</scope>
    <source>
        <strain evidence="1 2">YK9</strain>
    </source>
</reference>